<proteinExistence type="predicted"/>
<sequence length="71" mass="8297">MQKRGRISLNFASLSTLRPCVISEEREDAMTQGRKDWKPQNPSESEKCYFIFLQALSVTFIIRQGDFRQIV</sequence>
<gene>
    <name evidence="1" type="ORF">POGJBKNB_00010</name>
</gene>
<dbReference type="EMBL" id="MT630970">
    <property type="protein sequence ID" value="QNO44427.1"/>
    <property type="molecule type" value="Genomic_DNA"/>
</dbReference>
<name>A0A7G9Y8U3_9EURY</name>
<accession>A0A7G9Y8U3</accession>
<dbReference type="AlphaFoldDB" id="A0A7G9Y8U3"/>
<reference evidence="1" key="1">
    <citation type="submission" date="2020-06" db="EMBL/GenBank/DDBJ databases">
        <title>Unique genomic features of the anaerobic methanotrophic archaea.</title>
        <authorList>
            <person name="Chadwick G.L."/>
            <person name="Skennerton C.T."/>
            <person name="Laso-Perez R."/>
            <person name="Leu A.O."/>
            <person name="Speth D.R."/>
            <person name="Yu H."/>
            <person name="Morgan-Lang C."/>
            <person name="Hatzenpichler R."/>
            <person name="Goudeau D."/>
            <person name="Malmstrom R."/>
            <person name="Brazelton W.J."/>
            <person name="Woyke T."/>
            <person name="Hallam S.J."/>
            <person name="Tyson G.W."/>
            <person name="Wegener G."/>
            <person name="Boetius A."/>
            <person name="Orphan V."/>
        </authorList>
    </citation>
    <scope>NUCLEOTIDE SEQUENCE</scope>
</reference>
<protein>
    <submittedName>
        <fullName evidence="1">Uncharacterized protein</fullName>
    </submittedName>
</protein>
<organism evidence="1">
    <name type="scientific">Candidatus Methanogaster sp. ANME-2c ERB4</name>
    <dbReference type="NCBI Taxonomy" id="2759911"/>
    <lineage>
        <taxon>Archaea</taxon>
        <taxon>Methanobacteriati</taxon>
        <taxon>Methanobacteriota</taxon>
        <taxon>Stenosarchaea group</taxon>
        <taxon>Methanomicrobia</taxon>
        <taxon>Methanosarcinales</taxon>
        <taxon>ANME-2 cluster</taxon>
        <taxon>Candidatus Methanogasteraceae</taxon>
        <taxon>Candidatus Methanogaster</taxon>
    </lineage>
</organism>
<evidence type="ECO:0000313" key="1">
    <source>
        <dbReference type="EMBL" id="QNO44427.1"/>
    </source>
</evidence>